<evidence type="ECO:0000313" key="3">
    <source>
        <dbReference type="Proteomes" id="UP001336835"/>
    </source>
</evidence>
<name>A0ABU7I9G8_9SPHI</name>
<reference evidence="2 3" key="1">
    <citation type="submission" date="2024-01" db="EMBL/GenBank/DDBJ databases">
        <title>Pedobacter sp. nov., isolated from fresh soil.</title>
        <authorList>
            <person name="Le N.T.T."/>
        </authorList>
    </citation>
    <scope>NUCLEOTIDE SEQUENCE [LARGE SCALE GENOMIC DNA]</scope>
    <source>
        <strain evidence="2 3">KR3-3</strain>
    </source>
</reference>
<sequence>MLLIFSKADGFLLPCPFKWLTGLDCPGCGFQRSLLALIRGDWQASFHLYPPTLLFLASALAALLSYSLKWNANAKWLKALYLATGLAVLVSYGYKIVTHQLH</sequence>
<feature type="transmembrane region" description="Helical" evidence="1">
    <location>
        <begin position="48"/>
        <end position="67"/>
    </location>
</feature>
<comment type="caution">
    <text evidence="2">The sequence shown here is derived from an EMBL/GenBank/DDBJ whole genome shotgun (WGS) entry which is preliminary data.</text>
</comment>
<gene>
    <name evidence="2" type="ORF">VRU48_13455</name>
</gene>
<dbReference type="Pfam" id="PF10825">
    <property type="entry name" value="DUF2752"/>
    <property type="match status" value="1"/>
</dbReference>
<accession>A0ABU7I9G8</accession>
<proteinExistence type="predicted"/>
<keyword evidence="1" id="KW-0472">Membrane</keyword>
<evidence type="ECO:0000313" key="2">
    <source>
        <dbReference type="EMBL" id="MEE1946123.1"/>
    </source>
</evidence>
<protein>
    <submittedName>
        <fullName evidence="2">DUF2752 domain-containing protein</fullName>
    </submittedName>
</protein>
<organism evidence="2 3">
    <name type="scientific">Pedobacter albus</name>
    <dbReference type="NCBI Taxonomy" id="3113905"/>
    <lineage>
        <taxon>Bacteria</taxon>
        <taxon>Pseudomonadati</taxon>
        <taxon>Bacteroidota</taxon>
        <taxon>Sphingobacteriia</taxon>
        <taxon>Sphingobacteriales</taxon>
        <taxon>Sphingobacteriaceae</taxon>
        <taxon>Pedobacter</taxon>
    </lineage>
</organism>
<dbReference type="RefSeq" id="WP_330108436.1">
    <property type="nucleotide sequence ID" value="NZ_JAZDQT010000002.1"/>
</dbReference>
<dbReference type="Proteomes" id="UP001336835">
    <property type="component" value="Unassembled WGS sequence"/>
</dbReference>
<feature type="transmembrane region" description="Helical" evidence="1">
    <location>
        <begin position="79"/>
        <end position="97"/>
    </location>
</feature>
<keyword evidence="3" id="KW-1185">Reference proteome</keyword>
<evidence type="ECO:0000256" key="1">
    <source>
        <dbReference type="SAM" id="Phobius"/>
    </source>
</evidence>
<keyword evidence="1" id="KW-1133">Transmembrane helix</keyword>
<dbReference type="InterPro" id="IPR021215">
    <property type="entry name" value="DUF2752"/>
</dbReference>
<keyword evidence="1" id="KW-0812">Transmembrane</keyword>
<dbReference type="EMBL" id="JAZDQT010000002">
    <property type="protein sequence ID" value="MEE1946123.1"/>
    <property type="molecule type" value="Genomic_DNA"/>
</dbReference>